<keyword evidence="7 8" id="KW-0472">Membrane</keyword>
<dbReference type="GO" id="GO:0005886">
    <property type="term" value="C:plasma membrane"/>
    <property type="evidence" value="ECO:0007669"/>
    <property type="project" value="UniProtKB-SubCell"/>
</dbReference>
<dbReference type="EMBL" id="CZQE01000396">
    <property type="protein sequence ID" value="CUS46789.1"/>
    <property type="molecule type" value="Genomic_DNA"/>
</dbReference>
<keyword evidence="2" id="KW-0813">Transport</keyword>
<dbReference type="AlphaFoldDB" id="A0A160TSB0"/>
<evidence type="ECO:0000313" key="9">
    <source>
        <dbReference type="EMBL" id="CUS46789.1"/>
    </source>
</evidence>
<keyword evidence="8" id="KW-1133">Transmembrane helix</keyword>
<proteinExistence type="predicted"/>
<dbReference type="InterPro" id="IPR022792">
    <property type="entry name" value="T2SS_protein-GspN"/>
</dbReference>
<reference evidence="9" key="1">
    <citation type="submission" date="2015-10" db="EMBL/GenBank/DDBJ databases">
        <authorList>
            <person name="Gilbert D.G."/>
        </authorList>
    </citation>
    <scope>NUCLEOTIDE SEQUENCE</scope>
</reference>
<evidence type="ECO:0000256" key="7">
    <source>
        <dbReference type="ARBA" id="ARBA00023136"/>
    </source>
</evidence>
<evidence type="ECO:0000256" key="4">
    <source>
        <dbReference type="ARBA" id="ARBA00022519"/>
    </source>
</evidence>
<dbReference type="Pfam" id="PF01203">
    <property type="entry name" value="T2SSN"/>
    <property type="match status" value="1"/>
</dbReference>
<accession>A0A160TSB0</accession>
<evidence type="ECO:0000256" key="8">
    <source>
        <dbReference type="SAM" id="Phobius"/>
    </source>
</evidence>
<sequence length="241" mass="25214">MRRIRLKTGPRAFLGAVFVVALIALLPLRLAMGWFDLGDTGLTARQVSGSIWYGTLREASFGGVALGDLRAGLSPIQLLVGRARIDLAGPGRGSARPFRGAIGVSRHSFGVDDLTATLPAGAVFAPVPVSALEFDDVSVRFQDGNCEKAEGRVRATISGDLAGINLGQGMTGAARCDAGALLLPLASQAGTETVALRLWATGRFRGELTVQPGDPAAIEKLVLNGFQATPNGYRLSIEGRF</sequence>
<evidence type="ECO:0000256" key="5">
    <source>
        <dbReference type="ARBA" id="ARBA00022692"/>
    </source>
</evidence>
<evidence type="ECO:0000256" key="2">
    <source>
        <dbReference type="ARBA" id="ARBA00022448"/>
    </source>
</evidence>
<keyword evidence="6" id="KW-0653">Protein transport</keyword>
<gene>
    <name evidence="9" type="ORF">MGWOODY_Smn41</name>
</gene>
<keyword evidence="4" id="KW-0997">Cell inner membrane</keyword>
<evidence type="ECO:0000256" key="6">
    <source>
        <dbReference type="ARBA" id="ARBA00022927"/>
    </source>
</evidence>
<name>A0A160TSB0_9ZZZZ</name>
<feature type="transmembrane region" description="Helical" evidence="8">
    <location>
        <begin position="12"/>
        <end position="35"/>
    </location>
</feature>
<keyword evidence="3" id="KW-1003">Cell membrane</keyword>
<protein>
    <submittedName>
        <fullName evidence="9">General secretion pathway protein N</fullName>
    </submittedName>
</protein>
<dbReference type="GO" id="GO:0015628">
    <property type="term" value="P:protein secretion by the type II secretion system"/>
    <property type="evidence" value="ECO:0007669"/>
    <property type="project" value="InterPro"/>
</dbReference>
<comment type="subcellular location">
    <subcellularLocation>
        <location evidence="1">Cell inner membrane</location>
    </subcellularLocation>
</comment>
<keyword evidence="5 8" id="KW-0812">Transmembrane</keyword>
<organism evidence="9">
    <name type="scientific">hydrothermal vent metagenome</name>
    <dbReference type="NCBI Taxonomy" id="652676"/>
    <lineage>
        <taxon>unclassified sequences</taxon>
        <taxon>metagenomes</taxon>
        <taxon>ecological metagenomes</taxon>
    </lineage>
</organism>
<evidence type="ECO:0000256" key="3">
    <source>
        <dbReference type="ARBA" id="ARBA00022475"/>
    </source>
</evidence>
<dbReference type="GO" id="GO:0015627">
    <property type="term" value="C:type II protein secretion system complex"/>
    <property type="evidence" value="ECO:0007669"/>
    <property type="project" value="InterPro"/>
</dbReference>
<evidence type="ECO:0000256" key="1">
    <source>
        <dbReference type="ARBA" id="ARBA00004533"/>
    </source>
</evidence>